<feature type="region of interest" description="Disordered" evidence="1">
    <location>
        <begin position="1"/>
        <end position="50"/>
    </location>
</feature>
<evidence type="ECO:0000313" key="2">
    <source>
        <dbReference type="EMBL" id="KAK4714135.1"/>
    </source>
</evidence>
<reference evidence="2 3" key="1">
    <citation type="submission" date="2023-10" db="EMBL/GenBank/DDBJ databases">
        <title>Genome-Wide Identification Analysis in wild type Solanum Pinnatisectum Reveals Some Genes Defensing Phytophthora Infestans.</title>
        <authorList>
            <person name="Sun C."/>
        </authorList>
    </citation>
    <scope>NUCLEOTIDE SEQUENCE [LARGE SCALE GENOMIC DNA]</scope>
    <source>
        <strain evidence="2">LQN</strain>
        <tissue evidence="2">Leaf</tissue>
    </source>
</reference>
<dbReference type="Proteomes" id="UP001311915">
    <property type="component" value="Unassembled WGS sequence"/>
</dbReference>
<keyword evidence="3" id="KW-1185">Reference proteome</keyword>
<gene>
    <name evidence="2" type="ORF">R3W88_020042</name>
</gene>
<evidence type="ECO:0000313" key="3">
    <source>
        <dbReference type="Proteomes" id="UP001311915"/>
    </source>
</evidence>
<feature type="compositionally biased region" description="Basic and acidic residues" evidence="1">
    <location>
        <begin position="41"/>
        <end position="50"/>
    </location>
</feature>
<organism evidence="2 3">
    <name type="scientific">Solanum pinnatisectum</name>
    <name type="common">tansyleaf nightshade</name>
    <dbReference type="NCBI Taxonomy" id="50273"/>
    <lineage>
        <taxon>Eukaryota</taxon>
        <taxon>Viridiplantae</taxon>
        <taxon>Streptophyta</taxon>
        <taxon>Embryophyta</taxon>
        <taxon>Tracheophyta</taxon>
        <taxon>Spermatophyta</taxon>
        <taxon>Magnoliopsida</taxon>
        <taxon>eudicotyledons</taxon>
        <taxon>Gunneridae</taxon>
        <taxon>Pentapetalae</taxon>
        <taxon>asterids</taxon>
        <taxon>lamiids</taxon>
        <taxon>Solanales</taxon>
        <taxon>Solanaceae</taxon>
        <taxon>Solanoideae</taxon>
        <taxon>Solaneae</taxon>
        <taxon>Solanum</taxon>
    </lineage>
</organism>
<dbReference type="EMBL" id="JAWPEI010000010">
    <property type="protein sequence ID" value="KAK4714135.1"/>
    <property type="molecule type" value="Genomic_DNA"/>
</dbReference>
<sequence length="50" mass="5794">MKQQNQNNKAVKPIWNLNPQKGQLTFLKSPDEASSSPMESRPIDRPHRIH</sequence>
<protein>
    <submittedName>
        <fullName evidence="2">Uncharacterized protein</fullName>
    </submittedName>
</protein>
<comment type="caution">
    <text evidence="2">The sequence shown here is derived from an EMBL/GenBank/DDBJ whole genome shotgun (WGS) entry which is preliminary data.</text>
</comment>
<evidence type="ECO:0000256" key="1">
    <source>
        <dbReference type="SAM" id="MobiDB-lite"/>
    </source>
</evidence>
<dbReference type="AlphaFoldDB" id="A0AAV9KNA2"/>
<accession>A0AAV9KNA2</accession>
<name>A0AAV9KNA2_9SOLN</name>
<proteinExistence type="predicted"/>